<evidence type="ECO:0000259" key="8">
    <source>
        <dbReference type="PROSITE" id="PS51935"/>
    </source>
</evidence>
<dbReference type="InterPro" id="IPR051202">
    <property type="entry name" value="Peptidase_C40"/>
</dbReference>
<dbReference type="PANTHER" id="PTHR47053:SF1">
    <property type="entry name" value="MUREIN DD-ENDOPEPTIDASE MEPH-RELATED"/>
    <property type="match status" value="1"/>
</dbReference>
<dbReference type="InterPro" id="IPR001119">
    <property type="entry name" value="SLH_dom"/>
</dbReference>
<feature type="chain" id="PRO_5001995106" evidence="6">
    <location>
        <begin position="25"/>
        <end position="301"/>
    </location>
</feature>
<dbReference type="Gene3D" id="3.90.1720.10">
    <property type="entry name" value="endopeptidase domain like (from Nostoc punctiforme)"/>
    <property type="match status" value="1"/>
</dbReference>
<keyword evidence="5" id="KW-0788">Thiol protease</keyword>
<evidence type="ECO:0000256" key="2">
    <source>
        <dbReference type="ARBA" id="ARBA00022670"/>
    </source>
</evidence>
<organism evidence="9 10">
    <name type="scientific">Pontibacillus chungwhensis BH030062</name>
    <dbReference type="NCBI Taxonomy" id="1385513"/>
    <lineage>
        <taxon>Bacteria</taxon>
        <taxon>Bacillati</taxon>
        <taxon>Bacillota</taxon>
        <taxon>Bacilli</taxon>
        <taxon>Bacillales</taxon>
        <taxon>Bacillaceae</taxon>
        <taxon>Pontibacillus</taxon>
    </lineage>
</organism>
<feature type="domain" description="SLH" evidence="7">
    <location>
        <begin position="216"/>
        <end position="274"/>
    </location>
</feature>
<proteinExistence type="inferred from homology"/>
<dbReference type="PANTHER" id="PTHR47053">
    <property type="entry name" value="MUREIN DD-ENDOPEPTIDASE MEPH-RELATED"/>
    <property type="match status" value="1"/>
</dbReference>
<accession>A0A0A2UW66</accession>
<dbReference type="SUPFAM" id="SSF54001">
    <property type="entry name" value="Cysteine proteinases"/>
    <property type="match status" value="1"/>
</dbReference>
<dbReference type="EMBL" id="AVBG01000003">
    <property type="protein sequence ID" value="KGP92174.1"/>
    <property type="molecule type" value="Genomic_DNA"/>
</dbReference>
<keyword evidence="10" id="KW-1185">Reference proteome</keyword>
<dbReference type="InterPro" id="IPR038765">
    <property type="entry name" value="Papain-like_cys_pep_sf"/>
</dbReference>
<gene>
    <name evidence="9" type="ORF">N780_00960</name>
</gene>
<name>A0A0A2UW66_9BACI</name>
<feature type="domain" description="NlpC/P60" evidence="8">
    <location>
        <begin position="25"/>
        <end position="147"/>
    </location>
</feature>
<evidence type="ECO:0000256" key="4">
    <source>
        <dbReference type="ARBA" id="ARBA00022801"/>
    </source>
</evidence>
<evidence type="ECO:0000313" key="10">
    <source>
        <dbReference type="Proteomes" id="UP000030153"/>
    </source>
</evidence>
<keyword evidence="4" id="KW-0378">Hydrolase</keyword>
<dbReference type="AlphaFoldDB" id="A0A0A2UW66"/>
<dbReference type="InterPro" id="IPR000064">
    <property type="entry name" value="NLP_P60_dom"/>
</dbReference>
<reference evidence="9 10" key="1">
    <citation type="submission" date="2013-08" db="EMBL/GenBank/DDBJ databases">
        <title>Genome of Pontibacillus chungwhensis.</title>
        <authorList>
            <person name="Wang Q."/>
            <person name="Wang G."/>
        </authorList>
    </citation>
    <scope>NUCLEOTIDE SEQUENCE [LARGE SCALE GENOMIC DNA]</scope>
    <source>
        <strain evidence="9 10">BH030062</strain>
    </source>
</reference>
<dbReference type="OrthoDB" id="9813368at2"/>
<evidence type="ECO:0000256" key="3">
    <source>
        <dbReference type="ARBA" id="ARBA00022729"/>
    </source>
</evidence>
<comment type="caution">
    <text evidence="9">The sequence shown here is derived from an EMBL/GenBank/DDBJ whole genome shotgun (WGS) entry which is preliminary data.</text>
</comment>
<protein>
    <submittedName>
        <fullName evidence="9">NLP/P60 protein</fullName>
    </submittedName>
</protein>
<evidence type="ECO:0000256" key="6">
    <source>
        <dbReference type="SAM" id="SignalP"/>
    </source>
</evidence>
<dbReference type="RefSeq" id="WP_052114906.1">
    <property type="nucleotide sequence ID" value="NZ_AVBG01000003.1"/>
</dbReference>
<feature type="domain" description="SLH" evidence="7">
    <location>
        <begin position="152"/>
        <end position="215"/>
    </location>
</feature>
<sequence>MLKKIVACGMAVMFTFSGASVAGAATSQDDLLGVAKNHMGVPYVFGGQSPSGFDCSGYTQYVFNKVGISIPRTTGSQATVGQAVSKSNMKPGDLVFFENTYKAGISHVGIYVGDNKFISATSSKGIDIVSLSNPYWGPKFATARRVADLNNVDSLFADVDENHVAYEAIKALVSSEIIKGYHDGTFKPNKDVTRGQAAALFNRIIEHEASDKTTFPDVDPNHQFANDIAAMKELDIINGFLNGEFKPNETITFSEMTTMVLNSFEASGIKKDQSVKSYSAENVTRADFSSTLYETLYQHQQ</sequence>
<evidence type="ECO:0000313" key="9">
    <source>
        <dbReference type="EMBL" id="KGP92174.1"/>
    </source>
</evidence>
<comment type="similarity">
    <text evidence="1">Belongs to the peptidase C40 family.</text>
</comment>
<dbReference type="Pfam" id="PF00395">
    <property type="entry name" value="SLH"/>
    <property type="match status" value="2"/>
</dbReference>
<evidence type="ECO:0000259" key="7">
    <source>
        <dbReference type="PROSITE" id="PS51272"/>
    </source>
</evidence>
<feature type="signal peptide" evidence="6">
    <location>
        <begin position="1"/>
        <end position="24"/>
    </location>
</feature>
<dbReference type="Proteomes" id="UP000030153">
    <property type="component" value="Unassembled WGS sequence"/>
</dbReference>
<keyword evidence="3 6" id="KW-0732">Signal</keyword>
<dbReference type="GO" id="GO:0008234">
    <property type="term" value="F:cysteine-type peptidase activity"/>
    <property type="evidence" value="ECO:0007669"/>
    <property type="project" value="UniProtKB-KW"/>
</dbReference>
<evidence type="ECO:0000256" key="5">
    <source>
        <dbReference type="ARBA" id="ARBA00022807"/>
    </source>
</evidence>
<dbReference type="eggNOG" id="COG0791">
    <property type="taxonomic scope" value="Bacteria"/>
</dbReference>
<dbReference type="PROSITE" id="PS51272">
    <property type="entry name" value="SLH"/>
    <property type="match status" value="2"/>
</dbReference>
<evidence type="ECO:0000256" key="1">
    <source>
        <dbReference type="ARBA" id="ARBA00007074"/>
    </source>
</evidence>
<dbReference type="PROSITE" id="PS51935">
    <property type="entry name" value="NLPC_P60"/>
    <property type="match status" value="1"/>
</dbReference>
<dbReference type="STRING" id="1385513.N780_00960"/>
<dbReference type="GO" id="GO:0006508">
    <property type="term" value="P:proteolysis"/>
    <property type="evidence" value="ECO:0007669"/>
    <property type="project" value="UniProtKB-KW"/>
</dbReference>
<dbReference type="Pfam" id="PF00877">
    <property type="entry name" value="NLPC_P60"/>
    <property type="match status" value="1"/>
</dbReference>
<keyword evidence="2" id="KW-0645">Protease</keyword>